<sequence>MIDAIGLQQNSLASTGLDPSTLGNAQLLDHVQAFRWLERAGINSILILAADWADRHPADSIDRYQLDVRGGDRSVRPGGSGTPSMARFAITEFASSLGKPTGSGERMIGDALDLRHRLPRLWRRLCNMEIDGRDCQTIARETHHLTPEQALQVDASIADLVGRWSFGRWMKHLESRIIEVDAENIQKLAEQAAHEIGLYLGQSNDHGLKTVYARLPAPIAIRLYAQADRVADILQRRGHTGTKGERHAEALDIMTRPLEHLKLLAEDTAPTLFDPDPDDDSLLPTPSMPNQAADHDHSAADDDHSASDEPPPEAEDLPPEPEPDDDTGDDVPVGPSRFPRIEQDRRLAELAIKAIGQIDPAKLRPNATLYVHIARETLENGLGVARVEDVGPIVSSLVADWLRGCDVTVKPVVDLAADLTPVDSYEIPKAMRERMLLKFPGSIFPFSGVTGRHVDLDHSIPYVPGFPGQTREDNLGPKGRGEHNVTTHGFWRRRQPSPGTHVFRAPHGRVFLVNQTGSFNLGSGSFAQTIWRAAAPQAAAKVDT</sequence>
<dbReference type="RefSeq" id="WP_091519917.1">
    <property type="nucleotide sequence ID" value="NZ_LT629772.1"/>
</dbReference>
<dbReference type="Proteomes" id="UP000199103">
    <property type="component" value="Chromosome I"/>
</dbReference>
<evidence type="ECO:0000313" key="2">
    <source>
        <dbReference type="EMBL" id="SDS04063.1"/>
    </source>
</evidence>
<dbReference type="AlphaFoldDB" id="A0A1H1NYP0"/>
<name>A0A1H1NYP0_9ACTN</name>
<evidence type="ECO:0000256" key="1">
    <source>
        <dbReference type="SAM" id="MobiDB-lite"/>
    </source>
</evidence>
<accession>A0A1H1NYP0</accession>
<keyword evidence="3" id="KW-1185">Reference proteome</keyword>
<dbReference type="OrthoDB" id="3790359at2"/>
<dbReference type="EMBL" id="LT629772">
    <property type="protein sequence ID" value="SDS04063.1"/>
    <property type="molecule type" value="Genomic_DNA"/>
</dbReference>
<feature type="region of interest" description="Disordered" evidence="1">
    <location>
        <begin position="269"/>
        <end position="342"/>
    </location>
</feature>
<feature type="compositionally biased region" description="Basic and acidic residues" evidence="1">
    <location>
        <begin position="293"/>
        <end position="307"/>
    </location>
</feature>
<evidence type="ECO:0008006" key="4">
    <source>
        <dbReference type="Google" id="ProtNLM"/>
    </source>
</evidence>
<proteinExistence type="predicted"/>
<protein>
    <recommendedName>
        <fullName evidence="4">DUF222 domain-containing protein</fullName>
    </recommendedName>
</protein>
<dbReference type="STRING" id="630515.SAMN04489812_0699"/>
<gene>
    <name evidence="2" type="ORF">SAMN04489812_0699</name>
</gene>
<organism evidence="2 3">
    <name type="scientific">Microlunatus soli</name>
    <dbReference type="NCBI Taxonomy" id="630515"/>
    <lineage>
        <taxon>Bacteria</taxon>
        <taxon>Bacillati</taxon>
        <taxon>Actinomycetota</taxon>
        <taxon>Actinomycetes</taxon>
        <taxon>Propionibacteriales</taxon>
        <taxon>Propionibacteriaceae</taxon>
        <taxon>Microlunatus</taxon>
    </lineage>
</organism>
<reference evidence="2 3" key="1">
    <citation type="submission" date="2016-10" db="EMBL/GenBank/DDBJ databases">
        <authorList>
            <person name="de Groot N.N."/>
        </authorList>
    </citation>
    <scope>NUCLEOTIDE SEQUENCE [LARGE SCALE GENOMIC DNA]</scope>
    <source>
        <strain evidence="2 3">DSM 21800</strain>
    </source>
</reference>
<feature type="compositionally biased region" description="Acidic residues" evidence="1">
    <location>
        <begin position="310"/>
        <end position="329"/>
    </location>
</feature>
<evidence type="ECO:0000313" key="3">
    <source>
        <dbReference type="Proteomes" id="UP000199103"/>
    </source>
</evidence>